<dbReference type="EMBL" id="CAWUPB010000026">
    <property type="protein sequence ID" value="CAK7322564.1"/>
    <property type="molecule type" value="Genomic_DNA"/>
</dbReference>
<evidence type="ECO:0000313" key="1">
    <source>
        <dbReference type="EMBL" id="CAK7322564.1"/>
    </source>
</evidence>
<dbReference type="Proteomes" id="UP001314170">
    <property type="component" value="Unassembled WGS sequence"/>
</dbReference>
<keyword evidence="2" id="KW-1185">Reference proteome</keyword>
<comment type="caution">
    <text evidence="1">The sequence shown here is derived from an EMBL/GenBank/DDBJ whole genome shotgun (WGS) entry which is preliminary data.</text>
</comment>
<organism evidence="1 2">
    <name type="scientific">Dovyalis caffra</name>
    <dbReference type="NCBI Taxonomy" id="77055"/>
    <lineage>
        <taxon>Eukaryota</taxon>
        <taxon>Viridiplantae</taxon>
        <taxon>Streptophyta</taxon>
        <taxon>Embryophyta</taxon>
        <taxon>Tracheophyta</taxon>
        <taxon>Spermatophyta</taxon>
        <taxon>Magnoliopsida</taxon>
        <taxon>eudicotyledons</taxon>
        <taxon>Gunneridae</taxon>
        <taxon>Pentapetalae</taxon>
        <taxon>rosids</taxon>
        <taxon>fabids</taxon>
        <taxon>Malpighiales</taxon>
        <taxon>Salicaceae</taxon>
        <taxon>Flacourtieae</taxon>
        <taxon>Dovyalis</taxon>
    </lineage>
</organism>
<sequence>MQAGSFDPMVRVERSETVLFKLARVIGVDSVYAYKKASHDKVKREKKMEEVEKEEKMGGIKLLLFDELRVGFVKSYRN</sequence>
<dbReference type="AlphaFoldDB" id="A0AAV1QNQ5"/>
<evidence type="ECO:0000313" key="2">
    <source>
        <dbReference type="Proteomes" id="UP001314170"/>
    </source>
</evidence>
<protein>
    <submittedName>
        <fullName evidence="1">Uncharacterized protein</fullName>
    </submittedName>
</protein>
<reference evidence="1 2" key="1">
    <citation type="submission" date="2024-01" db="EMBL/GenBank/DDBJ databases">
        <authorList>
            <person name="Waweru B."/>
        </authorList>
    </citation>
    <scope>NUCLEOTIDE SEQUENCE [LARGE SCALE GENOMIC DNA]</scope>
</reference>
<accession>A0AAV1QNQ5</accession>
<name>A0AAV1QNQ5_9ROSI</name>
<gene>
    <name evidence="1" type="ORF">DCAF_LOCUS174</name>
</gene>
<proteinExistence type="predicted"/>